<sequence>MYQSRKRAYLWGFVSYKTHLTTGTFTSDLPSTSFNFRNPGHEIVPRTGLWSEKPVYSRILIFSTRHVGGRLIYAGQWPGDDEITEYHHHNSQGCLHICMSARAGF</sequence>
<accession>W7MFC6</accession>
<dbReference type="VEuPathDB" id="FungiDB:FVEG_15568"/>
<keyword evidence="2" id="KW-1185">Reference proteome</keyword>
<protein>
    <submittedName>
        <fullName evidence="1">Uncharacterized protein</fullName>
    </submittedName>
</protein>
<dbReference type="GeneID" id="30072444"/>
<name>W7MFC6_GIBM7</name>
<evidence type="ECO:0000313" key="2">
    <source>
        <dbReference type="Proteomes" id="UP000009096"/>
    </source>
</evidence>
<reference evidence="1 2" key="1">
    <citation type="journal article" date="2010" name="Nature">
        <title>Comparative genomics reveals mobile pathogenicity chromosomes in Fusarium.</title>
        <authorList>
            <person name="Ma L.J."/>
            <person name="van der Does H.C."/>
            <person name="Borkovich K.A."/>
            <person name="Coleman J.J."/>
            <person name="Daboussi M.J."/>
            <person name="Di Pietro A."/>
            <person name="Dufresne M."/>
            <person name="Freitag M."/>
            <person name="Grabherr M."/>
            <person name="Henrissat B."/>
            <person name="Houterman P.M."/>
            <person name="Kang S."/>
            <person name="Shim W.B."/>
            <person name="Woloshuk C."/>
            <person name="Xie X."/>
            <person name="Xu J.R."/>
            <person name="Antoniw J."/>
            <person name="Baker S.E."/>
            <person name="Bluhm B.H."/>
            <person name="Breakspear A."/>
            <person name="Brown D.W."/>
            <person name="Butchko R.A."/>
            <person name="Chapman S."/>
            <person name="Coulson R."/>
            <person name="Coutinho P.M."/>
            <person name="Danchin E.G."/>
            <person name="Diener A."/>
            <person name="Gale L.R."/>
            <person name="Gardiner D.M."/>
            <person name="Goff S."/>
            <person name="Hammond-Kosack K.E."/>
            <person name="Hilburn K."/>
            <person name="Hua-Van A."/>
            <person name="Jonkers W."/>
            <person name="Kazan K."/>
            <person name="Kodira C.D."/>
            <person name="Koehrsen M."/>
            <person name="Kumar L."/>
            <person name="Lee Y.H."/>
            <person name="Li L."/>
            <person name="Manners J.M."/>
            <person name="Miranda-Saavedra D."/>
            <person name="Mukherjee M."/>
            <person name="Park G."/>
            <person name="Park J."/>
            <person name="Park S.Y."/>
            <person name="Proctor R.H."/>
            <person name="Regev A."/>
            <person name="Ruiz-Roldan M.C."/>
            <person name="Sain D."/>
            <person name="Sakthikumar S."/>
            <person name="Sykes S."/>
            <person name="Schwartz D.C."/>
            <person name="Turgeon B.G."/>
            <person name="Wapinski I."/>
            <person name="Yoder O."/>
            <person name="Young S."/>
            <person name="Zeng Q."/>
            <person name="Zhou S."/>
            <person name="Galagan J."/>
            <person name="Cuomo C.A."/>
            <person name="Kistler H.C."/>
            <person name="Rep M."/>
        </authorList>
    </citation>
    <scope>NUCLEOTIDE SEQUENCE [LARGE SCALE GENOMIC DNA]</scope>
    <source>
        <strain evidence="2">M3125 / FGSC 7600</strain>
    </source>
</reference>
<dbReference type="AlphaFoldDB" id="W7MFC6"/>
<evidence type="ECO:0000313" key="1">
    <source>
        <dbReference type="EMBL" id="EWG43447.1"/>
    </source>
</evidence>
<dbReference type="RefSeq" id="XP_018749638.1">
    <property type="nucleotide sequence ID" value="XM_018904727.1"/>
</dbReference>
<dbReference type="KEGG" id="fvr:FVEG_15568"/>
<organism evidence="1 2">
    <name type="scientific">Gibberella moniliformis (strain M3125 / FGSC 7600)</name>
    <name type="common">Maize ear and stalk rot fungus</name>
    <name type="synonym">Fusarium verticillioides</name>
    <dbReference type="NCBI Taxonomy" id="334819"/>
    <lineage>
        <taxon>Eukaryota</taxon>
        <taxon>Fungi</taxon>
        <taxon>Dikarya</taxon>
        <taxon>Ascomycota</taxon>
        <taxon>Pezizomycotina</taxon>
        <taxon>Sordariomycetes</taxon>
        <taxon>Hypocreomycetidae</taxon>
        <taxon>Hypocreales</taxon>
        <taxon>Nectriaceae</taxon>
        <taxon>Fusarium</taxon>
        <taxon>Fusarium fujikuroi species complex</taxon>
    </lineage>
</organism>
<gene>
    <name evidence="1" type="ORF">FVEG_15568</name>
</gene>
<dbReference type="EMBL" id="CM000581">
    <property type="protein sequence ID" value="EWG43447.1"/>
    <property type="molecule type" value="Genomic_DNA"/>
</dbReference>
<dbReference type="Proteomes" id="UP000009096">
    <property type="component" value="Chromosome 4"/>
</dbReference>
<proteinExistence type="predicted"/>
<dbReference type="EMBL" id="DS022246">
    <property type="protein sequence ID" value="EWG43447.1"/>
    <property type="molecule type" value="Genomic_DNA"/>
</dbReference>